<dbReference type="Gene3D" id="2.30.30.30">
    <property type="match status" value="1"/>
</dbReference>
<dbReference type="InterPro" id="IPR014722">
    <property type="entry name" value="Rib_uL2_dom2"/>
</dbReference>
<reference evidence="8" key="1">
    <citation type="submission" date="2024-02" db="UniProtKB">
        <authorList>
            <consortium name="WormBaseParasite"/>
        </authorList>
    </citation>
    <scope>IDENTIFICATION</scope>
</reference>
<proteinExistence type="inferred from homology"/>
<evidence type="ECO:0000313" key="7">
    <source>
        <dbReference type="Proteomes" id="UP000035681"/>
    </source>
</evidence>
<dbReference type="PANTHER" id="PTHR10715">
    <property type="entry name" value="60S RIBOSOMAL PROTEIN L6"/>
    <property type="match status" value="1"/>
</dbReference>
<dbReference type="GO" id="GO:0002181">
    <property type="term" value="P:cytoplasmic translation"/>
    <property type="evidence" value="ECO:0007669"/>
    <property type="project" value="TreeGrafter"/>
</dbReference>
<dbReference type="CDD" id="cd13156">
    <property type="entry name" value="KOW_RPL6"/>
    <property type="match status" value="1"/>
</dbReference>
<dbReference type="Pfam" id="PF01159">
    <property type="entry name" value="Ribosomal_L6e"/>
    <property type="match status" value="1"/>
</dbReference>
<sequence>SIFIEMAKKISMPKSADYATGLMRFSLAHLAKCNSIVKKGKNPKKRTPKTKRSVKAQKLNSKITPGTVVVILAGRYAGKRVVFLKQMEKSGLLLVTGPFAINGVPVRRIAQKFVLPTSTKIDISGVKVPEKMTDEYFKRTKYFGKEKKDIFEQGKQEYTLTDARKADQKTIDTAVLGSIKKNSDGKLLAGYLRTNFGLSKRQYPHNMVF</sequence>
<evidence type="ECO:0000256" key="2">
    <source>
        <dbReference type="ARBA" id="ARBA00022980"/>
    </source>
</evidence>
<dbReference type="GO" id="GO:0003735">
    <property type="term" value="F:structural constituent of ribosome"/>
    <property type="evidence" value="ECO:0007669"/>
    <property type="project" value="InterPro"/>
</dbReference>
<dbReference type="InterPro" id="IPR041997">
    <property type="entry name" value="Ribosomal_eL6_KOW"/>
</dbReference>
<evidence type="ECO:0000256" key="6">
    <source>
        <dbReference type="ARBA" id="ARBA00046388"/>
    </source>
</evidence>
<dbReference type="GO" id="GO:0022625">
    <property type="term" value="C:cytosolic large ribosomal subunit"/>
    <property type="evidence" value="ECO:0007669"/>
    <property type="project" value="TreeGrafter"/>
</dbReference>
<dbReference type="GO" id="GO:0000027">
    <property type="term" value="P:ribosomal large subunit assembly"/>
    <property type="evidence" value="ECO:0007669"/>
    <property type="project" value="TreeGrafter"/>
</dbReference>
<dbReference type="WBParaSite" id="TCONS_00001095.p1">
    <property type="protein sequence ID" value="TCONS_00001095.p1"/>
    <property type="gene ID" value="XLOC_001027"/>
</dbReference>
<evidence type="ECO:0000256" key="4">
    <source>
        <dbReference type="ARBA" id="ARBA00035233"/>
    </source>
</evidence>
<name>A0AAF5CSH3_STRER</name>
<organism evidence="7 8">
    <name type="scientific">Strongyloides stercoralis</name>
    <name type="common">Threadworm</name>
    <dbReference type="NCBI Taxonomy" id="6248"/>
    <lineage>
        <taxon>Eukaryota</taxon>
        <taxon>Metazoa</taxon>
        <taxon>Ecdysozoa</taxon>
        <taxon>Nematoda</taxon>
        <taxon>Chromadorea</taxon>
        <taxon>Rhabditida</taxon>
        <taxon>Tylenchina</taxon>
        <taxon>Panagrolaimomorpha</taxon>
        <taxon>Strongyloidoidea</taxon>
        <taxon>Strongyloididae</taxon>
        <taxon>Strongyloides</taxon>
    </lineage>
</organism>
<evidence type="ECO:0000313" key="8">
    <source>
        <dbReference type="WBParaSite" id="TCONS_00001095.p1"/>
    </source>
</evidence>
<keyword evidence="3" id="KW-0687">Ribonucleoprotein</keyword>
<comment type="subunit">
    <text evidence="6">Component of the large ribosomal subunit. May bind IPO9 with low affinity.</text>
</comment>
<dbReference type="Proteomes" id="UP000035681">
    <property type="component" value="Unplaced"/>
</dbReference>
<keyword evidence="7" id="KW-1185">Reference proteome</keyword>
<comment type="similarity">
    <text evidence="1">Belongs to the eukaryotic ribosomal protein eL6 family.</text>
</comment>
<evidence type="ECO:0000256" key="1">
    <source>
        <dbReference type="ARBA" id="ARBA00010592"/>
    </source>
</evidence>
<dbReference type="PANTHER" id="PTHR10715:SF0">
    <property type="entry name" value="LARGE RIBOSOMAL SUBUNIT PROTEIN EL6"/>
    <property type="match status" value="1"/>
</dbReference>
<dbReference type="AlphaFoldDB" id="A0AAF5CSH3"/>
<accession>A0AAF5CSH3</accession>
<dbReference type="FunFam" id="2.30.30.30:FF:000014">
    <property type="entry name" value="60S ribosomal protein L6"/>
    <property type="match status" value="1"/>
</dbReference>
<evidence type="ECO:0000256" key="3">
    <source>
        <dbReference type="ARBA" id="ARBA00023274"/>
    </source>
</evidence>
<dbReference type="GO" id="GO:0003723">
    <property type="term" value="F:RNA binding"/>
    <property type="evidence" value="ECO:0007669"/>
    <property type="project" value="TreeGrafter"/>
</dbReference>
<dbReference type="InterPro" id="IPR008991">
    <property type="entry name" value="Translation_prot_SH3-like_sf"/>
</dbReference>
<protein>
    <recommendedName>
        <fullName evidence="4">Large ribosomal subunit protein eL6</fullName>
    </recommendedName>
    <alternativeName>
        <fullName evidence="5">60S ribosomal protein L6</fullName>
    </alternativeName>
</protein>
<dbReference type="InterPro" id="IPR000915">
    <property type="entry name" value="60S_ribosomal_eL6"/>
</dbReference>
<evidence type="ECO:0000256" key="5">
    <source>
        <dbReference type="ARBA" id="ARBA00035351"/>
    </source>
</evidence>
<dbReference type="SUPFAM" id="SSF50104">
    <property type="entry name" value="Translation proteins SH3-like domain"/>
    <property type="match status" value="1"/>
</dbReference>
<keyword evidence="2" id="KW-0689">Ribosomal protein</keyword>